<evidence type="ECO:0000256" key="9">
    <source>
        <dbReference type="PROSITE-ProRule" id="PRU00042"/>
    </source>
</evidence>
<feature type="compositionally biased region" description="Low complexity" evidence="10">
    <location>
        <begin position="954"/>
        <end position="973"/>
    </location>
</feature>
<keyword evidence="7" id="KW-0804">Transcription</keyword>
<evidence type="ECO:0000256" key="5">
    <source>
        <dbReference type="ARBA" id="ARBA00022833"/>
    </source>
</evidence>
<feature type="domain" description="C2H2-type" evidence="11">
    <location>
        <begin position="302"/>
        <end position="330"/>
    </location>
</feature>
<feature type="region of interest" description="Disordered" evidence="10">
    <location>
        <begin position="655"/>
        <end position="692"/>
    </location>
</feature>
<dbReference type="Pfam" id="PF00096">
    <property type="entry name" value="zf-C2H2"/>
    <property type="match status" value="4"/>
</dbReference>
<dbReference type="GO" id="GO:0005634">
    <property type="term" value="C:nucleus"/>
    <property type="evidence" value="ECO:0007669"/>
    <property type="project" value="UniProtKB-SubCell"/>
</dbReference>
<keyword evidence="6" id="KW-0805">Transcription regulation</keyword>
<evidence type="ECO:0000256" key="4">
    <source>
        <dbReference type="ARBA" id="ARBA00022771"/>
    </source>
</evidence>
<dbReference type="OrthoDB" id="3437960at2759"/>
<feature type="domain" description="C2H2-type" evidence="11">
    <location>
        <begin position="425"/>
        <end position="452"/>
    </location>
</feature>
<proteinExistence type="predicted"/>
<dbReference type="InterPro" id="IPR013087">
    <property type="entry name" value="Znf_C2H2_type"/>
</dbReference>
<keyword evidence="4 9" id="KW-0863">Zinc-finger</keyword>
<dbReference type="OMA" id="EPMELSY"/>
<feature type="domain" description="C2H2-type" evidence="11">
    <location>
        <begin position="539"/>
        <end position="566"/>
    </location>
</feature>
<feature type="compositionally biased region" description="Polar residues" evidence="10">
    <location>
        <begin position="833"/>
        <end position="842"/>
    </location>
</feature>
<name>A0A1D2MVI7_ORCCI</name>
<feature type="compositionally biased region" description="Basic residues" evidence="10">
    <location>
        <begin position="941"/>
        <end position="953"/>
    </location>
</feature>
<protein>
    <submittedName>
        <fullName evidence="12">Putative zinc finger protein</fullName>
    </submittedName>
</protein>
<feature type="domain" description="C2H2-type" evidence="11">
    <location>
        <begin position="511"/>
        <end position="538"/>
    </location>
</feature>
<feature type="region of interest" description="Disordered" evidence="10">
    <location>
        <begin position="919"/>
        <end position="988"/>
    </location>
</feature>
<evidence type="ECO:0000313" key="13">
    <source>
        <dbReference type="Proteomes" id="UP000094527"/>
    </source>
</evidence>
<evidence type="ECO:0000313" key="12">
    <source>
        <dbReference type="EMBL" id="ODM96962.1"/>
    </source>
</evidence>
<dbReference type="SMART" id="SM00355">
    <property type="entry name" value="ZnF_C2H2"/>
    <property type="match status" value="10"/>
</dbReference>
<evidence type="ECO:0000256" key="2">
    <source>
        <dbReference type="ARBA" id="ARBA00022723"/>
    </source>
</evidence>
<feature type="compositionally biased region" description="Acidic residues" evidence="10">
    <location>
        <begin position="95"/>
        <end position="106"/>
    </location>
</feature>
<evidence type="ECO:0000256" key="10">
    <source>
        <dbReference type="SAM" id="MobiDB-lite"/>
    </source>
</evidence>
<keyword evidence="13" id="KW-1185">Reference proteome</keyword>
<feature type="region of interest" description="Disordered" evidence="10">
    <location>
        <begin position="762"/>
        <end position="842"/>
    </location>
</feature>
<dbReference type="PANTHER" id="PTHR47772">
    <property type="entry name" value="ZINC FINGER PROTEIN 200"/>
    <property type="match status" value="1"/>
</dbReference>
<dbReference type="Proteomes" id="UP000094527">
    <property type="component" value="Unassembled WGS sequence"/>
</dbReference>
<comment type="subcellular location">
    <subcellularLocation>
        <location evidence="1">Nucleus</location>
    </subcellularLocation>
</comment>
<feature type="region of interest" description="Disordered" evidence="10">
    <location>
        <begin position="322"/>
        <end position="408"/>
    </location>
</feature>
<comment type="caution">
    <text evidence="12">The sequence shown here is derived from an EMBL/GenBank/DDBJ whole genome shotgun (WGS) entry which is preliminary data.</text>
</comment>
<dbReference type="GO" id="GO:0008270">
    <property type="term" value="F:zinc ion binding"/>
    <property type="evidence" value="ECO:0007669"/>
    <property type="project" value="UniProtKB-KW"/>
</dbReference>
<feature type="compositionally biased region" description="Low complexity" evidence="10">
    <location>
        <begin position="920"/>
        <end position="940"/>
    </location>
</feature>
<keyword evidence="5" id="KW-0862">Zinc</keyword>
<evidence type="ECO:0000256" key="1">
    <source>
        <dbReference type="ARBA" id="ARBA00004123"/>
    </source>
</evidence>
<evidence type="ECO:0000259" key="11">
    <source>
        <dbReference type="PROSITE" id="PS50157"/>
    </source>
</evidence>
<dbReference type="SUPFAM" id="SSF57667">
    <property type="entry name" value="beta-beta-alpha zinc fingers"/>
    <property type="match status" value="4"/>
</dbReference>
<feature type="domain" description="C2H2-type" evidence="11">
    <location>
        <begin position="482"/>
        <end position="504"/>
    </location>
</feature>
<feature type="compositionally biased region" description="Low complexity" evidence="10">
    <location>
        <begin position="786"/>
        <end position="831"/>
    </location>
</feature>
<evidence type="ECO:0000256" key="8">
    <source>
        <dbReference type="ARBA" id="ARBA00023242"/>
    </source>
</evidence>
<evidence type="ECO:0000256" key="3">
    <source>
        <dbReference type="ARBA" id="ARBA00022737"/>
    </source>
</evidence>
<feature type="compositionally biased region" description="Polar residues" evidence="10">
    <location>
        <begin position="762"/>
        <end position="779"/>
    </location>
</feature>
<feature type="compositionally biased region" description="Polar residues" evidence="10">
    <location>
        <begin position="974"/>
        <end position="988"/>
    </location>
</feature>
<organism evidence="12 13">
    <name type="scientific">Orchesella cincta</name>
    <name type="common">Springtail</name>
    <name type="synonym">Podura cincta</name>
    <dbReference type="NCBI Taxonomy" id="48709"/>
    <lineage>
        <taxon>Eukaryota</taxon>
        <taxon>Metazoa</taxon>
        <taxon>Ecdysozoa</taxon>
        <taxon>Arthropoda</taxon>
        <taxon>Hexapoda</taxon>
        <taxon>Collembola</taxon>
        <taxon>Entomobryomorpha</taxon>
        <taxon>Entomobryoidea</taxon>
        <taxon>Orchesellidae</taxon>
        <taxon>Orchesellinae</taxon>
        <taxon>Orchesella</taxon>
    </lineage>
</organism>
<feature type="region of interest" description="Disordered" evidence="10">
    <location>
        <begin position="95"/>
        <end position="183"/>
    </location>
</feature>
<evidence type="ECO:0000256" key="7">
    <source>
        <dbReference type="ARBA" id="ARBA00023163"/>
    </source>
</evidence>
<keyword evidence="8" id="KW-0539">Nucleus</keyword>
<sequence>MFLEEDTLPKKICTKCCTSLEAYTQFKDSVVDAQDKLAAIARSIEKSQEQSIIQLRSRQYLKSPKRPKLYSSSAHTPPSGSHVLVPAPSFLCGDNDLDDPSIECDEPPSSVVSSEDEESPTNAKVVPECSSAVEVSSKDEDVQEPVQGSPPRPSVKQVSSSATASLSPPEINHSNSHQPDQADIVSGTVNMNSVGTIECDEETVEVEAHLVCGICSVKVNDRDLLISHHTKQHSSKSNKDPVFGCSVCSRISSNYDAIRQHIYRHRMLGAFKCADCDKSYSTKDQLDVHISSKHNPAGSKAFSCSLCGKLYSTNMALAAHTKKKHQNTISPSKQDNSSNSKVTIIGASNKPNPSESLPASIHVSTSNTEQQNHQSSSSSSLQTKVTDSLNMQSSVSQSQSSCSNDIQQDANALSETNKDEKDGYWKCGYCEKILYSKHGYETHVAVHKGRRFTCEYCGVSYTQKPTLEHHIKVHHTNVDKDFECPECKKNFKTFRQLGWHKKTHEKPLSDVKCPQCDKKFLNMISLKTHMKLHRGSKNFPCPECPKSFYTKQKQEEHMNSHTGRRPFGCPTESCTKVFSCFSNYAKHFKKHHHDLVGPRGSMIPQPKMIETNNNSDSCKSNNSLNTPESLKTHVQQVPQALTVTVVTPIIRETGVTTSLSPSSKSQPVATTSSNSTSLQPLTHISTSTSTDVPLGATMTSSISQQTPMSLSITKPTVLIFPNASNSNVCNQSVQTSSLSSTTAATQAHSGCLPLVTSNNSSGHGHTLTLHSSNISTNENPSHHHQSSSQHQSVLTHGGSSSAHGQSQPQAHHHSANNVHSSHSVHAHQPPHNSAVQTQHISQLQQHNPVQSVWQPVILPGSKNFHHGNSSSLPSLSSSLDLMDCAGTITAHQSDSVSGANHSHGHPGNLNVIQMHAATAHHSTPSHPSHLHHSINSSSNNGHHHLHPSHHSSHSHPSNSLPSSHNNIGSSSASTVTVPTFVPSSQQNEPMELSYKLDSNNFQEMPMELTKVFTQRDPLELCVRQEFAQPGMDLSSRVVNVTVGGNPSISVSSMSMNMNGSSNNPNSYGAINSGGGSSSTSTVLSVPYHKTVEMVERELSLNDFTGAFRQPIDLIARTDEQSHELCSEGNLVDLSLRSSFGQDHSASSFLRELIDLSSRETRIG</sequence>
<dbReference type="PROSITE" id="PS50157">
    <property type="entry name" value="ZINC_FINGER_C2H2_2"/>
    <property type="match status" value="8"/>
</dbReference>
<gene>
    <name evidence="12" type="ORF">Ocin01_09719</name>
</gene>
<dbReference type="Pfam" id="PF13912">
    <property type="entry name" value="zf-C2H2_6"/>
    <property type="match status" value="1"/>
</dbReference>
<keyword evidence="3" id="KW-0677">Repeat</keyword>
<dbReference type="InterPro" id="IPR050636">
    <property type="entry name" value="C2H2-ZF_domain-containing"/>
</dbReference>
<evidence type="ECO:0000256" key="6">
    <source>
        <dbReference type="ARBA" id="ARBA00023015"/>
    </source>
</evidence>
<dbReference type="EMBL" id="LJIJ01000484">
    <property type="protein sequence ID" value="ODM96962.1"/>
    <property type="molecule type" value="Genomic_DNA"/>
</dbReference>
<reference evidence="12 13" key="1">
    <citation type="journal article" date="2016" name="Genome Biol. Evol.">
        <title>Gene Family Evolution Reflects Adaptation to Soil Environmental Stressors in the Genome of the Collembolan Orchesella cincta.</title>
        <authorList>
            <person name="Faddeeva-Vakhrusheva A."/>
            <person name="Derks M.F."/>
            <person name="Anvar S.Y."/>
            <person name="Agamennone V."/>
            <person name="Suring W."/>
            <person name="Smit S."/>
            <person name="van Straalen N.M."/>
            <person name="Roelofs D."/>
        </authorList>
    </citation>
    <scope>NUCLEOTIDE SEQUENCE [LARGE SCALE GENOMIC DNA]</scope>
    <source>
        <tissue evidence="12">Mixed pool</tissue>
    </source>
</reference>
<dbReference type="Gene3D" id="3.30.160.60">
    <property type="entry name" value="Classic Zinc Finger"/>
    <property type="match status" value="4"/>
</dbReference>
<feature type="compositionally biased region" description="Low complexity" evidence="10">
    <location>
        <begin position="364"/>
        <end position="408"/>
    </location>
</feature>
<feature type="domain" description="C2H2-type" evidence="11">
    <location>
        <begin position="567"/>
        <end position="591"/>
    </location>
</feature>
<dbReference type="PROSITE" id="PS00028">
    <property type="entry name" value="ZINC_FINGER_C2H2_1"/>
    <property type="match status" value="8"/>
</dbReference>
<dbReference type="AlphaFoldDB" id="A0A1D2MVI7"/>
<feature type="compositionally biased region" description="Polar residues" evidence="10">
    <location>
        <begin position="156"/>
        <end position="179"/>
    </location>
</feature>
<feature type="domain" description="C2H2-type" evidence="11">
    <location>
        <begin position="271"/>
        <end position="299"/>
    </location>
</feature>
<accession>A0A1D2MVI7</accession>
<dbReference type="InterPro" id="IPR036236">
    <property type="entry name" value="Znf_C2H2_sf"/>
</dbReference>
<dbReference type="PANTHER" id="PTHR47772:SF13">
    <property type="entry name" value="GASTRULA ZINC FINGER PROTEIN XLCGF49.1-LIKE-RELATED"/>
    <property type="match status" value="1"/>
</dbReference>
<feature type="domain" description="C2H2-type" evidence="11">
    <location>
        <begin position="452"/>
        <end position="480"/>
    </location>
</feature>
<dbReference type="STRING" id="48709.A0A1D2MVI7"/>
<feature type="compositionally biased region" description="Polar residues" evidence="10">
    <location>
        <begin position="327"/>
        <end position="342"/>
    </location>
</feature>
<keyword evidence="2" id="KW-0479">Metal-binding</keyword>